<proteinExistence type="predicted"/>
<evidence type="ECO:0000313" key="2">
    <source>
        <dbReference type="EMBL" id="QJD29442.1"/>
    </source>
</evidence>
<feature type="domain" description="Protein NO VEIN C-terminal" evidence="1">
    <location>
        <begin position="178"/>
        <end position="266"/>
    </location>
</feature>
<dbReference type="Pfam" id="PF13020">
    <property type="entry name" value="NOV_C"/>
    <property type="match status" value="1"/>
</dbReference>
<name>A0A858Q6E3_9GAMM</name>
<sequence length="281" mass="31866">MPQNSSEIKPYDWVIENTKTKNWVEWIASHELKIDYSDIETWDHKNWGTWGKSGGPPVLLKSDLKSTFWYNDRKKIAEKMLLLRPKQATLKHRGGRHYLMVGSEELWSSKYEKVAECALAAFNAGDIRRLLALEPAYVATSCPPTSPKPIGKPTQHKLSDVDFKSLQDAKATVGRAGELIAFEYEKQRLLTDVGCTDPAQYVTLLAIEDVGAGYDIESLYPGQERYIEVKSSTQYPNEFYITKNELDTLTAKGEQAWIYIVKVDKDMQGGRGCLNVVEPVR</sequence>
<protein>
    <submittedName>
        <fullName evidence="2">DUF3883 domain-containing protein</fullName>
    </submittedName>
</protein>
<dbReference type="EMBL" id="CP046565">
    <property type="protein sequence ID" value="QJD29442.1"/>
    <property type="molecule type" value="Genomic_DNA"/>
</dbReference>
<dbReference type="RefSeq" id="WP_169602726.1">
    <property type="nucleotide sequence ID" value="NZ_CP046565.1"/>
</dbReference>
<keyword evidence="3" id="KW-1185">Reference proteome</keyword>
<evidence type="ECO:0000259" key="1">
    <source>
        <dbReference type="Pfam" id="PF13020"/>
    </source>
</evidence>
<dbReference type="Proteomes" id="UP000503004">
    <property type="component" value="Chromosome"/>
</dbReference>
<reference evidence="3" key="1">
    <citation type="submission" date="2019-12" db="EMBL/GenBank/DDBJ databases">
        <authorList>
            <person name="Awala S.I."/>
            <person name="Rhee S.K."/>
        </authorList>
    </citation>
    <scope>NUCLEOTIDE SEQUENCE [LARGE SCALE GENOMIC DNA]</scope>
    <source>
        <strain evidence="3">IM1</strain>
    </source>
</reference>
<dbReference type="AlphaFoldDB" id="A0A858Q6E3"/>
<evidence type="ECO:0000313" key="3">
    <source>
        <dbReference type="Proteomes" id="UP000503004"/>
    </source>
</evidence>
<gene>
    <name evidence="2" type="ORF">GNH96_05350</name>
</gene>
<dbReference type="KEGG" id="metu:GNH96_05350"/>
<organism evidence="2 3">
    <name type="scientific">Methylococcus geothermalis</name>
    <dbReference type="NCBI Taxonomy" id="2681310"/>
    <lineage>
        <taxon>Bacteria</taxon>
        <taxon>Pseudomonadati</taxon>
        <taxon>Pseudomonadota</taxon>
        <taxon>Gammaproteobacteria</taxon>
        <taxon>Methylococcales</taxon>
        <taxon>Methylococcaceae</taxon>
        <taxon>Methylococcus</taxon>
    </lineage>
</organism>
<accession>A0A858Q6E3</accession>
<dbReference type="InterPro" id="IPR024975">
    <property type="entry name" value="NOV_C"/>
</dbReference>